<protein>
    <recommendedName>
        <fullName evidence="11">Zinc finger protein RFP-like</fullName>
    </recommendedName>
</protein>
<evidence type="ECO:0008006" key="11">
    <source>
        <dbReference type="Google" id="ProtNLM"/>
    </source>
</evidence>
<dbReference type="InterPro" id="IPR050143">
    <property type="entry name" value="TRIM/RBCC"/>
</dbReference>
<dbReference type="Pfam" id="PF13765">
    <property type="entry name" value="PRY"/>
    <property type="match status" value="1"/>
</dbReference>
<sequence length="539" mass="60970">MAAESSVESLQGEVTCPVCLEYFTEPVSLECGHNFCRACISQCWERSARDITCPQCRETMQQRNLRPNRQLANVVEITKRLSLQAAKGTGGEGVCGEHQEALKLFCEEDQTPICVVCDRSRAHRAHTVVPIQEAGQEYKERIQAHLKTLREEREKLLGLKATGEGNSQEQKIVSEFQELRQFLEEQERLLLAQLEKLDEEIERIQNENVSKLSEQISHLSELISELEGKCQKPASEFLQVRLNEKRRWVLQDPGVTWRVHCSHVSNYYSLQTNVTLDPDTAHPQLILSEDRKSVRWRDTRQQLSKKPERFDTAPCVLGCEGFTSGRHCWEVEVGAGGSWAVGVAKESVKRKGGISLSPDGGIWAVGQWEGQFQALISPVTPLPRAPSRIRVCLDCDRGQVTFIDAGDKAPIFTFPSDTQQRWGPEISLSTLRDPSVSDLRGLLYTQTLAPHLYDLWKPLPFPSRVTRCPDFIGTVLIFWVFFLYRILLPPTPLPIFHTCCLVTLFPAFPRMGPGGGKNPWDCRRGRGVLKGRGLGRRQR</sequence>
<proteinExistence type="predicted"/>
<dbReference type="InterPro" id="IPR003877">
    <property type="entry name" value="SPRY_dom"/>
</dbReference>
<dbReference type="Gene3D" id="3.30.160.60">
    <property type="entry name" value="Classic Zinc Finger"/>
    <property type="match status" value="1"/>
</dbReference>
<name>A0A8C0IRM4_CHEAB</name>
<dbReference type="InterPro" id="IPR000315">
    <property type="entry name" value="Znf_B-box"/>
</dbReference>
<keyword evidence="3" id="KW-0862">Zinc</keyword>
<dbReference type="SUPFAM" id="SSF57845">
    <property type="entry name" value="B-box zinc-binding domain"/>
    <property type="match status" value="1"/>
</dbReference>
<reference evidence="9" key="2">
    <citation type="submission" date="2025-09" db="UniProtKB">
        <authorList>
            <consortium name="Ensembl"/>
        </authorList>
    </citation>
    <scope>IDENTIFICATION</scope>
</reference>
<dbReference type="CDD" id="cd12888">
    <property type="entry name" value="SPRY_PRY_TRIM7_like"/>
    <property type="match status" value="1"/>
</dbReference>
<dbReference type="InterPro" id="IPR017907">
    <property type="entry name" value="Znf_RING_CS"/>
</dbReference>
<dbReference type="CDD" id="cd16594">
    <property type="entry name" value="RING-HC_TRIM7-like_C-IV"/>
    <property type="match status" value="1"/>
</dbReference>
<keyword evidence="1" id="KW-0479">Metal-binding</keyword>
<dbReference type="GeneTree" id="ENSGT01030000234669"/>
<dbReference type="FunFam" id="2.60.120.920:FF:000004">
    <property type="entry name" value="Butyrophilin subfamily 1 member A1"/>
    <property type="match status" value="1"/>
</dbReference>
<dbReference type="InterPro" id="IPR043136">
    <property type="entry name" value="B30.2/SPRY_sf"/>
</dbReference>
<feature type="domain" description="B30.2/SPRY" evidence="8">
    <location>
        <begin position="254"/>
        <end position="444"/>
    </location>
</feature>
<dbReference type="SUPFAM" id="SSF49899">
    <property type="entry name" value="Concanavalin A-like lectins/glucanases"/>
    <property type="match status" value="1"/>
</dbReference>
<dbReference type="SMART" id="SM00336">
    <property type="entry name" value="BBOX"/>
    <property type="match status" value="1"/>
</dbReference>
<dbReference type="InterPro" id="IPR001870">
    <property type="entry name" value="B30.2/SPRY"/>
</dbReference>
<dbReference type="SMART" id="SM00589">
    <property type="entry name" value="PRY"/>
    <property type="match status" value="1"/>
</dbReference>
<dbReference type="AlphaFoldDB" id="A0A8C0IRM4"/>
<dbReference type="PROSITE" id="PS50188">
    <property type="entry name" value="B302_SPRY"/>
    <property type="match status" value="1"/>
</dbReference>
<feature type="domain" description="RING-type" evidence="6">
    <location>
        <begin position="16"/>
        <end position="57"/>
    </location>
</feature>
<dbReference type="Pfam" id="PF15227">
    <property type="entry name" value="zf-C3HC4_4"/>
    <property type="match status" value="1"/>
</dbReference>
<evidence type="ECO:0000259" key="7">
    <source>
        <dbReference type="PROSITE" id="PS50119"/>
    </source>
</evidence>
<organism evidence="9 10">
    <name type="scientific">Chelonoidis abingdonii</name>
    <name type="common">Abingdon island giant tortoise</name>
    <name type="synonym">Testudo abingdonii</name>
    <dbReference type="NCBI Taxonomy" id="106734"/>
    <lineage>
        <taxon>Eukaryota</taxon>
        <taxon>Metazoa</taxon>
        <taxon>Chordata</taxon>
        <taxon>Craniata</taxon>
        <taxon>Vertebrata</taxon>
        <taxon>Euteleostomi</taxon>
        <taxon>Archelosauria</taxon>
        <taxon>Testudinata</taxon>
        <taxon>Testudines</taxon>
        <taxon>Cryptodira</taxon>
        <taxon>Durocryptodira</taxon>
        <taxon>Testudinoidea</taxon>
        <taxon>Testudinidae</taxon>
        <taxon>Chelonoidis</taxon>
    </lineage>
</organism>
<evidence type="ECO:0000313" key="10">
    <source>
        <dbReference type="Proteomes" id="UP000694404"/>
    </source>
</evidence>
<feature type="coiled-coil region" evidence="5">
    <location>
        <begin position="135"/>
        <end position="229"/>
    </location>
</feature>
<dbReference type="PRINTS" id="PR01407">
    <property type="entry name" value="BUTYPHLNCDUF"/>
</dbReference>
<feature type="domain" description="B box-type" evidence="7">
    <location>
        <begin position="90"/>
        <end position="131"/>
    </location>
</feature>
<dbReference type="PANTHER" id="PTHR24103">
    <property type="entry name" value="E3 UBIQUITIN-PROTEIN LIGASE TRIM"/>
    <property type="match status" value="1"/>
</dbReference>
<dbReference type="InterPro" id="IPR006574">
    <property type="entry name" value="PRY"/>
</dbReference>
<keyword evidence="10" id="KW-1185">Reference proteome</keyword>
<accession>A0A8C0IRM4</accession>
<evidence type="ECO:0000256" key="4">
    <source>
        <dbReference type="PROSITE-ProRule" id="PRU00024"/>
    </source>
</evidence>
<dbReference type="InterPro" id="IPR013320">
    <property type="entry name" value="ConA-like_dom_sf"/>
</dbReference>
<evidence type="ECO:0000256" key="5">
    <source>
        <dbReference type="SAM" id="Coils"/>
    </source>
</evidence>
<dbReference type="SUPFAM" id="SSF57850">
    <property type="entry name" value="RING/U-box"/>
    <property type="match status" value="1"/>
</dbReference>
<dbReference type="SMART" id="SM00449">
    <property type="entry name" value="SPRY"/>
    <property type="match status" value="1"/>
</dbReference>
<dbReference type="PROSITE" id="PS50119">
    <property type="entry name" value="ZF_BBOX"/>
    <property type="match status" value="1"/>
</dbReference>
<dbReference type="Proteomes" id="UP000694404">
    <property type="component" value="Unplaced"/>
</dbReference>
<dbReference type="GO" id="GO:0008270">
    <property type="term" value="F:zinc ion binding"/>
    <property type="evidence" value="ECO:0007669"/>
    <property type="project" value="UniProtKB-KW"/>
</dbReference>
<evidence type="ECO:0000313" key="9">
    <source>
        <dbReference type="Ensembl" id="ENSCABP00000015749.1"/>
    </source>
</evidence>
<dbReference type="CDD" id="cd19762">
    <property type="entry name" value="Bbox2_TRIM7-like"/>
    <property type="match status" value="1"/>
</dbReference>
<evidence type="ECO:0000256" key="1">
    <source>
        <dbReference type="ARBA" id="ARBA00022723"/>
    </source>
</evidence>
<evidence type="ECO:0000256" key="3">
    <source>
        <dbReference type="ARBA" id="ARBA00022833"/>
    </source>
</evidence>
<dbReference type="Gene3D" id="2.60.120.920">
    <property type="match status" value="1"/>
</dbReference>
<dbReference type="Pfam" id="PF00622">
    <property type="entry name" value="SPRY"/>
    <property type="match status" value="1"/>
</dbReference>
<reference evidence="9" key="1">
    <citation type="submission" date="2025-08" db="UniProtKB">
        <authorList>
            <consortium name="Ensembl"/>
        </authorList>
    </citation>
    <scope>IDENTIFICATION</scope>
</reference>
<dbReference type="SMART" id="SM00184">
    <property type="entry name" value="RING"/>
    <property type="match status" value="1"/>
</dbReference>
<dbReference type="InterPro" id="IPR003879">
    <property type="entry name" value="Butyrophylin_SPRY"/>
</dbReference>
<evidence type="ECO:0000259" key="8">
    <source>
        <dbReference type="PROSITE" id="PS50188"/>
    </source>
</evidence>
<dbReference type="PROSITE" id="PS50089">
    <property type="entry name" value="ZF_RING_2"/>
    <property type="match status" value="1"/>
</dbReference>
<dbReference type="PROSITE" id="PS00518">
    <property type="entry name" value="ZF_RING_1"/>
    <property type="match status" value="1"/>
</dbReference>
<dbReference type="Pfam" id="PF00643">
    <property type="entry name" value="zf-B_box"/>
    <property type="match status" value="1"/>
</dbReference>
<evidence type="ECO:0000256" key="2">
    <source>
        <dbReference type="ARBA" id="ARBA00022771"/>
    </source>
</evidence>
<keyword evidence="2 4" id="KW-0863">Zinc-finger</keyword>
<dbReference type="InterPro" id="IPR001841">
    <property type="entry name" value="Znf_RING"/>
</dbReference>
<dbReference type="Ensembl" id="ENSCABT00000017287.1">
    <property type="protein sequence ID" value="ENSCABP00000015749.1"/>
    <property type="gene ID" value="ENSCABG00000011770.1"/>
</dbReference>
<keyword evidence="5" id="KW-0175">Coiled coil</keyword>
<evidence type="ECO:0000259" key="6">
    <source>
        <dbReference type="PROSITE" id="PS50089"/>
    </source>
</evidence>
<dbReference type="InterPro" id="IPR013083">
    <property type="entry name" value="Znf_RING/FYVE/PHD"/>
</dbReference>
<dbReference type="Gene3D" id="3.30.40.10">
    <property type="entry name" value="Zinc/RING finger domain, C3HC4 (zinc finger)"/>
    <property type="match status" value="1"/>
</dbReference>